<feature type="domain" description="SLH" evidence="2">
    <location>
        <begin position="1834"/>
        <end position="1896"/>
    </location>
</feature>
<dbReference type="InterPro" id="IPR029052">
    <property type="entry name" value="Metallo-depent_PP-like"/>
</dbReference>
<sequence length="1956" mass="211817">MRVTARGKSLLSGLIASSLMLGVMVPGGYAQEISPDIQQTSSELVPVLNEVMQPEAHYTTESVTAAVYAAPAQAGALLITELVPDTKNIGSADGYEFVEVYNNTDAPVNFKDYYFYYYGRDTWTTGGDAVIPARGNIVFWIMNGSNQEATAESFIANFTPAASLQEGVNLFRISGGGGMANTSARNLQIKSKSGDTLISSASYTKDQVKENNGIVYQYPETGGSEMVLMAEAGTTPATPGTVTAAQVPVPVPVDKTPEIIHTPVASTDPADLVIHATVTHLPQETPPAVELLYRTSSQLRDTVITMTPAGGGEYSAVIPVAALEEPVLNYSIRVKNVTESYSVHVNLPEFNPEAVPPLLVTELLPNSTNVAGNSSDAFEFIEVYNNTDQPLDFKNYKLFYRYTDKGPSADVKWPSTQESFLIPAQQSVVFWVINSANAGYKASDFNAAFNTSLVEGTNLFLIKSDGMANSGRRAIVIKSNTEKEISAAYYDADTIYNGGTKGDETKENKALLYKYPANGSSKMLKISSGAAAPSPGTTEPAQVPGIPVHIEPDNEAPTVNDLTGVTEVDQSASLDLKAFADDNKEITSVEVRVASDKHPDYVSHNLAQDFNDNLYHFKLTSADLIGRNEIRYYFVVSDGAHETETQEMKVAVTGGPDQSALRLNVKDKALLHGAVTVKGTSASASAAELGLSIDGKMIESQQTYSSLENDAYFVFEAKNVDYYFKNAVTMGPEELGDKSILYTFMDPITSYTTLSFPISADRLQAGVDNVIYIRAGSKSSPFDPRPEENKDDFEVKNVRLLLADGTEIWDPSYSGRDKEIKMGDSTGKLPSIGFRFELKPELLRSKTFNWDTTTVQDGPHTLALELGSGQVKSKVIVDNTAPSIQPNLKDGQTYRGIFEINAAIDDVYAGVDQVSVKLDDKQIELPYVTSSGKLAGGTHHLSITAADKAGNKAEKQIAFEVPEENPLAPQLVAPANGASSIGTNPGLAVKVEDPTGDKLNVKFYQGYKYDANHPEQGFAGFKNASDTEPPKQPVPAGEQALTAEEYSKISSVDGNYLVNDAVEQFPYQRYEIKLDESVKAADRVDLEWKGNSLPGRKVSLYAWSPALQNWALLDHKIAAAEDFELKATVAAGEYAEGGKIAVMVQDEISAAPAATVTQDTYDFSFVWMSDTQYYSQSYPYIYRKNVQWIADNKDSLNLKYVIHTGDVVDKSYQEYEWQEADMDMKVLEDAGIPYGVLAGNHDVGHQNGDYTKFWEYFGEWRFKNLPIYGGSYDNNRGHYDLVSANGNDFIIVYMGWGLADQEIQWMNAVVARYPERKAILCLHEYMLVSNNRAPIADKIFEEVVKPNKNVFAALSGHYHDAELKVDQLDDNGDGVADRNVYQMLADYQGAAEGGLGYIRLLQFDIANNQLHVKTYSPYLDDYNYYDKDEYPGKDEFTLDLDLQPVTKRVATDYIGVKVYSDQEIAAKAGVASGSQVTATWSKLKPDSYYQWYTKVEDENTGSVLSDIWGFYTGKEDVTPTPTPTPTPVPEVTPSPAPAVTPDPMVSIPGSGAAAPASASPSPTAGAAAGKGSILLDKGSDGSYSVSLADFRKAVQESAEAEVQIRLNDGAAGQAAIQLVLDAAGVKQAADSGKALKIIGSGFQLTVPASSLPEIPAGSHQLQLIINTALTSQVEQAIQTSSSSANGMSQPKAAVTVELRASGEGKDTTVHQLKGKVTVTLTLTPAQLAAVNQDYAGVYYIDGSSLQYMGGVFQNNTVSFMTDHFSTYAVMEYRKLFSDVSGNWAESFITKLAAKHMIMGMDEDHFGPLTNVTRADFAVLAMRVMGLEGASVTAGPSAFADVQVGAYYAQAVARMSELGIMEGNGGSFRPKDTITREEAALVLSRLLQYKNSAPSQNTTAADVKFADAGSISAWAKDAVGELQAKGLINGKNGNRFDPQGRITRAETAKLVYSLLGN</sequence>
<feature type="region of interest" description="Disordered" evidence="1">
    <location>
        <begin position="1514"/>
        <end position="1568"/>
    </location>
</feature>
<dbReference type="Pfam" id="PF00149">
    <property type="entry name" value="Metallophos"/>
    <property type="match status" value="1"/>
</dbReference>
<dbReference type="Pfam" id="PF00395">
    <property type="entry name" value="SLH"/>
    <property type="match status" value="3"/>
</dbReference>
<feature type="region of interest" description="Disordered" evidence="1">
    <location>
        <begin position="1015"/>
        <end position="1038"/>
    </location>
</feature>
<dbReference type="PANTHER" id="PTHR43143">
    <property type="entry name" value="METALLOPHOSPHOESTERASE, CALCINEURIN SUPERFAMILY"/>
    <property type="match status" value="1"/>
</dbReference>
<dbReference type="InterPro" id="IPR004843">
    <property type="entry name" value="Calcineurin-like_PHP"/>
</dbReference>
<organism evidence="4 5">
    <name type="scientific">Paenibacillus tianjinensis</name>
    <dbReference type="NCBI Taxonomy" id="2810347"/>
    <lineage>
        <taxon>Bacteria</taxon>
        <taxon>Bacillati</taxon>
        <taxon>Bacillota</taxon>
        <taxon>Bacilli</taxon>
        <taxon>Bacillales</taxon>
        <taxon>Paenibacillaceae</taxon>
        <taxon>Paenibacillus</taxon>
    </lineage>
</organism>
<dbReference type="InterPro" id="IPR001119">
    <property type="entry name" value="SLH_dom"/>
</dbReference>
<dbReference type="SUPFAM" id="SSF56300">
    <property type="entry name" value="Metallo-dependent phosphatases"/>
    <property type="match status" value="1"/>
</dbReference>
<feature type="domain" description="LTD" evidence="3">
    <location>
        <begin position="346"/>
        <end position="494"/>
    </location>
</feature>
<protein>
    <submittedName>
        <fullName evidence="4">S-layer homology domain-containing protein</fullName>
    </submittedName>
</protein>
<dbReference type="RefSeq" id="WP_206102865.1">
    <property type="nucleotide sequence ID" value="NZ_CP070969.1"/>
</dbReference>
<evidence type="ECO:0000259" key="2">
    <source>
        <dbReference type="PROSITE" id="PS51272"/>
    </source>
</evidence>
<dbReference type="Gene3D" id="3.60.21.10">
    <property type="match status" value="1"/>
</dbReference>
<dbReference type="EMBL" id="CP070969">
    <property type="protein sequence ID" value="QSF45403.1"/>
    <property type="molecule type" value="Genomic_DNA"/>
</dbReference>
<dbReference type="Pfam" id="PF00932">
    <property type="entry name" value="LTD"/>
    <property type="match status" value="1"/>
</dbReference>
<dbReference type="InterPro" id="IPR051918">
    <property type="entry name" value="STPP_CPPED1"/>
</dbReference>
<dbReference type="PROSITE" id="PS51272">
    <property type="entry name" value="SLH"/>
    <property type="match status" value="3"/>
</dbReference>
<accession>A0ABX7LEW6</accession>
<feature type="domain" description="LTD" evidence="3">
    <location>
        <begin position="61"/>
        <end position="205"/>
    </location>
</feature>
<gene>
    <name evidence="4" type="ORF">JRJ22_01665</name>
</gene>
<feature type="domain" description="SLH" evidence="2">
    <location>
        <begin position="1771"/>
        <end position="1833"/>
    </location>
</feature>
<keyword evidence="5" id="KW-1185">Reference proteome</keyword>
<evidence type="ECO:0000313" key="5">
    <source>
        <dbReference type="Proteomes" id="UP000663452"/>
    </source>
</evidence>
<feature type="compositionally biased region" description="Pro residues" evidence="1">
    <location>
        <begin position="1520"/>
        <end position="1540"/>
    </location>
</feature>
<name>A0ABX7LEW6_9BACL</name>
<proteinExistence type="predicted"/>
<evidence type="ECO:0000259" key="3">
    <source>
        <dbReference type="PROSITE" id="PS51841"/>
    </source>
</evidence>
<dbReference type="PROSITE" id="PS51841">
    <property type="entry name" value="LTD"/>
    <property type="match status" value="2"/>
</dbReference>
<feature type="domain" description="SLH" evidence="2">
    <location>
        <begin position="1901"/>
        <end position="1956"/>
    </location>
</feature>
<dbReference type="Proteomes" id="UP000663452">
    <property type="component" value="Chromosome"/>
</dbReference>
<feature type="compositionally biased region" description="Low complexity" evidence="1">
    <location>
        <begin position="1541"/>
        <end position="1568"/>
    </location>
</feature>
<reference evidence="4 5" key="1">
    <citation type="submission" date="2021-02" db="EMBL/GenBank/DDBJ databases">
        <title>Paenibacillus tianjinensis sp. nov.</title>
        <authorList>
            <person name="Liu H."/>
        </authorList>
    </citation>
    <scope>NUCLEOTIDE SEQUENCE [LARGE SCALE GENOMIC DNA]</scope>
    <source>
        <strain evidence="4 5">TB2019</strain>
    </source>
</reference>
<dbReference type="PANTHER" id="PTHR43143:SF5">
    <property type="entry name" value="SECRETED PROTEIN"/>
    <property type="match status" value="1"/>
</dbReference>
<evidence type="ECO:0000313" key="4">
    <source>
        <dbReference type="EMBL" id="QSF45403.1"/>
    </source>
</evidence>
<dbReference type="InterPro" id="IPR001322">
    <property type="entry name" value="Lamin_tail_dom"/>
</dbReference>
<evidence type="ECO:0000256" key="1">
    <source>
        <dbReference type="SAM" id="MobiDB-lite"/>
    </source>
</evidence>